<accession>A0A6I1EQD0</accession>
<dbReference type="InterPro" id="IPR036890">
    <property type="entry name" value="HATPase_C_sf"/>
</dbReference>
<dbReference type="AlphaFoldDB" id="A0A6I1EQD0"/>
<evidence type="ECO:0000313" key="19">
    <source>
        <dbReference type="Proteomes" id="UP000430564"/>
    </source>
</evidence>
<dbReference type="CDD" id="cd16917">
    <property type="entry name" value="HATPase_UhpB-NarQ-NarX-like"/>
    <property type="match status" value="1"/>
</dbReference>
<dbReference type="PROSITE" id="PS50885">
    <property type="entry name" value="HAMP"/>
    <property type="match status" value="1"/>
</dbReference>
<dbReference type="Pfam" id="PF07730">
    <property type="entry name" value="HisKA_3"/>
    <property type="match status" value="1"/>
</dbReference>
<dbReference type="Pfam" id="PF02518">
    <property type="entry name" value="HATPase_c"/>
    <property type="match status" value="1"/>
</dbReference>
<keyword evidence="11 15" id="KW-1133">Transmembrane helix</keyword>
<dbReference type="Pfam" id="PF13675">
    <property type="entry name" value="PilJ"/>
    <property type="match status" value="1"/>
</dbReference>
<dbReference type="InterPro" id="IPR050482">
    <property type="entry name" value="Sensor_HK_TwoCompSys"/>
</dbReference>
<keyword evidence="3 14" id="KW-1003">Cell membrane</keyword>
<feature type="domain" description="Histidine kinase" evidence="16">
    <location>
        <begin position="400"/>
        <end position="597"/>
    </location>
</feature>
<dbReference type="InterPro" id="IPR003660">
    <property type="entry name" value="HAMP_dom"/>
</dbReference>
<keyword evidence="7 15" id="KW-0812">Transmembrane</keyword>
<keyword evidence="10 14" id="KW-0067">ATP-binding</keyword>
<feature type="transmembrane region" description="Helical" evidence="15">
    <location>
        <begin position="168"/>
        <end position="188"/>
    </location>
</feature>
<keyword evidence="13 14" id="KW-0472">Membrane</keyword>
<dbReference type="GO" id="GO:0005524">
    <property type="term" value="F:ATP binding"/>
    <property type="evidence" value="ECO:0007669"/>
    <property type="project" value="UniProtKB-UniRule"/>
</dbReference>
<dbReference type="Gene3D" id="3.30.565.10">
    <property type="entry name" value="Histidine kinase-like ATPase, C-terminal domain"/>
    <property type="match status" value="1"/>
</dbReference>
<dbReference type="InterPro" id="IPR005467">
    <property type="entry name" value="His_kinase_dom"/>
</dbReference>
<dbReference type="GO" id="GO:0005886">
    <property type="term" value="C:plasma membrane"/>
    <property type="evidence" value="ECO:0007669"/>
    <property type="project" value="UniProtKB-SubCell"/>
</dbReference>
<dbReference type="EMBL" id="WEHX01000004">
    <property type="protein sequence ID" value="KAB7662796.1"/>
    <property type="molecule type" value="Genomic_DNA"/>
</dbReference>
<evidence type="ECO:0000256" key="13">
    <source>
        <dbReference type="ARBA" id="ARBA00023136"/>
    </source>
</evidence>
<evidence type="ECO:0000256" key="14">
    <source>
        <dbReference type="PIRNR" id="PIRNR003167"/>
    </source>
</evidence>
<dbReference type="PANTHER" id="PTHR24421">
    <property type="entry name" value="NITRATE/NITRITE SENSOR PROTEIN NARX-RELATED"/>
    <property type="match status" value="1"/>
</dbReference>
<evidence type="ECO:0000256" key="6">
    <source>
        <dbReference type="ARBA" id="ARBA00022679"/>
    </source>
</evidence>
<dbReference type="InterPro" id="IPR011712">
    <property type="entry name" value="Sig_transdc_His_kin_sub3_dim/P"/>
</dbReference>
<protein>
    <recommendedName>
        <fullName evidence="14">Sensor protein</fullName>
        <ecNumber evidence="14">2.7.13.3</ecNumber>
    </recommendedName>
</protein>
<dbReference type="Gene3D" id="6.10.340.10">
    <property type="match status" value="1"/>
</dbReference>
<dbReference type="GO" id="GO:0000155">
    <property type="term" value="F:phosphorelay sensor kinase activity"/>
    <property type="evidence" value="ECO:0007669"/>
    <property type="project" value="UniProtKB-UniRule"/>
</dbReference>
<dbReference type="Pfam" id="PF00672">
    <property type="entry name" value="HAMP"/>
    <property type="match status" value="1"/>
</dbReference>
<organism evidence="18 19">
    <name type="scientific">Sutterella seckii</name>
    <dbReference type="NCBI Taxonomy" id="1944635"/>
    <lineage>
        <taxon>Bacteria</taxon>
        <taxon>Pseudomonadati</taxon>
        <taxon>Pseudomonadota</taxon>
        <taxon>Betaproteobacteria</taxon>
        <taxon>Burkholderiales</taxon>
        <taxon>Sutterellaceae</taxon>
        <taxon>Sutterella</taxon>
    </lineage>
</organism>
<gene>
    <name evidence="18" type="ORF">GBM95_01600</name>
</gene>
<dbReference type="PROSITE" id="PS50109">
    <property type="entry name" value="HIS_KIN"/>
    <property type="match status" value="1"/>
</dbReference>
<evidence type="ECO:0000259" key="16">
    <source>
        <dbReference type="PROSITE" id="PS50109"/>
    </source>
</evidence>
<dbReference type="OrthoDB" id="9813412at2"/>
<keyword evidence="9 14" id="KW-0418">Kinase</keyword>
<dbReference type="InterPro" id="IPR042295">
    <property type="entry name" value="NarX-like_N_sf"/>
</dbReference>
<dbReference type="PIRSF" id="PIRSF003167">
    <property type="entry name" value="STHK_NarX/NarQ"/>
    <property type="match status" value="1"/>
</dbReference>
<dbReference type="SUPFAM" id="SSF55874">
    <property type="entry name" value="ATPase domain of HSP90 chaperone/DNA topoisomerase II/histidine kinase"/>
    <property type="match status" value="1"/>
</dbReference>
<dbReference type="InterPro" id="IPR003594">
    <property type="entry name" value="HATPase_dom"/>
</dbReference>
<dbReference type="GO" id="GO:0046983">
    <property type="term" value="F:protein dimerization activity"/>
    <property type="evidence" value="ECO:0007669"/>
    <property type="project" value="UniProtKB-UniRule"/>
</dbReference>
<evidence type="ECO:0000256" key="10">
    <source>
        <dbReference type="ARBA" id="ARBA00022840"/>
    </source>
</evidence>
<dbReference type="EC" id="2.7.13.3" evidence="14"/>
<dbReference type="InterPro" id="IPR016380">
    <property type="entry name" value="Sig_transdc_His_kin_NarX/NarQ"/>
</dbReference>
<evidence type="ECO:0000256" key="11">
    <source>
        <dbReference type="ARBA" id="ARBA00022989"/>
    </source>
</evidence>
<comment type="catalytic activity">
    <reaction evidence="1 14">
        <text>ATP + protein L-histidine = ADP + protein N-phospho-L-histidine.</text>
        <dbReference type="EC" id="2.7.13.3"/>
    </reaction>
</comment>
<dbReference type="SMART" id="SM00304">
    <property type="entry name" value="HAMP"/>
    <property type="match status" value="1"/>
</dbReference>
<evidence type="ECO:0000256" key="1">
    <source>
        <dbReference type="ARBA" id="ARBA00000085"/>
    </source>
</evidence>
<keyword evidence="6 14" id="KW-0808">Transferase</keyword>
<evidence type="ECO:0000259" key="17">
    <source>
        <dbReference type="PROSITE" id="PS50885"/>
    </source>
</evidence>
<evidence type="ECO:0000256" key="8">
    <source>
        <dbReference type="ARBA" id="ARBA00022741"/>
    </source>
</evidence>
<evidence type="ECO:0000256" key="15">
    <source>
        <dbReference type="SAM" id="Phobius"/>
    </source>
</evidence>
<evidence type="ECO:0000256" key="5">
    <source>
        <dbReference type="ARBA" id="ARBA00022553"/>
    </source>
</evidence>
<dbReference type="Gene3D" id="1.20.5.1930">
    <property type="match status" value="1"/>
</dbReference>
<keyword evidence="5" id="KW-0597">Phosphoprotein</keyword>
<evidence type="ECO:0000256" key="4">
    <source>
        <dbReference type="ARBA" id="ARBA00022519"/>
    </source>
</evidence>
<keyword evidence="12 14" id="KW-0902">Two-component regulatory system</keyword>
<keyword evidence="8 14" id="KW-0547">Nucleotide-binding</keyword>
<feature type="domain" description="HAMP" evidence="17">
    <location>
        <begin position="193"/>
        <end position="246"/>
    </location>
</feature>
<evidence type="ECO:0000256" key="3">
    <source>
        <dbReference type="ARBA" id="ARBA00022475"/>
    </source>
</evidence>
<dbReference type="SUPFAM" id="SSF158472">
    <property type="entry name" value="HAMP domain-like"/>
    <property type="match status" value="1"/>
</dbReference>
<dbReference type="Proteomes" id="UP000430564">
    <property type="component" value="Unassembled WGS sequence"/>
</dbReference>
<dbReference type="SMART" id="SM00387">
    <property type="entry name" value="HATPase_c"/>
    <property type="match status" value="1"/>
</dbReference>
<comment type="subcellular location">
    <subcellularLocation>
        <location evidence="2">Cell inner membrane</location>
        <topology evidence="2">Multi-pass membrane protein</topology>
    </subcellularLocation>
</comment>
<evidence type="ECO:0000313" key="18">
    <source>
        <dbReference type="EMBL" id="KAB7662796.1"/>
    </source>
</evidence>
<keyword evidence="4 14" id="KW-0997">Cell inner membrane</keyword>
<name>A0A6I1EQD0_9BURK</name>
<evidence type="ECO:0000256" key="12">
    <source>
        <dbReference type="ARBA" id="ARBA00023012"/>
    </source>
</evidence>
<dbReference type="Gene3D" id="1.20.120.960">
    <property type="entry name" value="Histidine kinase NarX, sensor domain"/>
    <property type="match status" value="1"/>
</dbReference>
<comment type="caution">
    <text evidence="18">The sequence shown here is derived from an EMBL/GenBank/DDBJ whole genome shotgun (WGS) entry which is preliminary data.</text>
</comment>
<proteinExistence type="predicted"/>
<dbReference type="PANTHER" id="PTHR24421:SF10">
    <property type="entry name" value="NITRATE_NITRITE SENSOR PROTEIN NARQ"/>
    <property type="match status" value="1"/>
</dbReference>
<dbReference type="RefSeq" id="WP_152157494.1">
    <property type="nucleotide sequence ID" value="NZ_WEHX01000004.1"/>
</dbReference>
<dbReference type="CDD" id="cd06225">
    <property type="entry name" value="HAMP"/>
    <property type="match status" value="1"/>
</dbReference>
<feature type="transmembrane region" description="Helical" evidence="15">
    <location>
        <begin position="19"/>
        <end position="38"/>
    </location>
</feature>
<reference evidence="18 19" key="1">
    <citation type="submission" date="2019-10" db="EMBL/GenBank/DDBJ databases">
        <title>Genome diversity of Sutterella seckii.</title>
        <authorList>
            <person name="Chaplin A.V."/>
            <person name="Sokolova S.R."/>
            <person name="Mosin K.A."/>
            <person name="Ivanova E.L."/>
            <person name="Kochetkova T.O."/>
            <person name="Goltsov A.Y."/>
            <person name="Trofimov D.Y."/>
            <person name="Efimov B.A."/>
        </authorList>
    </citation>
    <scope>NUCLEOTIDE SEQUENCE [LARGE SCALE GENOMIC DNA]</scope>
    <source>
        <strain evidence="18 19">ASD393</strain>
    </source>
</reference>
<evidence type="ECO:0000256" key="9">
    <source>
        <dbReference type="ARBA" id="ARBA00022777"/>
    </source>
</evidence>
<evidence type="ECO:0000256" key="2">
    <source>
        <dbReference type="ARBA" id="ARBA00004429"/>
    </source>
</evidence>
<sequence>MTEPQSVPQNRSLYREFKLVFILITLCVTLAAIPAVVLTELSTGSGGAINVSGSLRMMSYKLTVAVSNPYETHEEREANTRRAVEEFWERLTRPGLLSSVPNDPADPIRGMYNIVAERFASEIRPLALKGIDDEAARQRFMRKIGGFVDDVDVFVFALEERLSGLMGWLKAILVFTLLGALAVTFGLLRVMKSRIFSPLEELEAAAKAVREGNFDVRSKAAAHNSEIGRFARGFNFMVSELDRLYGSLEAEVAKKTADLNRRNQGLQFLAQASEQLLVDGPKLPDAVEKVLEGAAQLTGANGAAFCVSADPQKTWDDGKSWRFAETPGDSRGREGHLLNIPAIGAREETLGMLKIWFPEEPSAWQSNFLGMTAALIGRAVDASLRTMDDRRLAVLEERSTIARELHDSIAQSLSFSKIQLLRLKRAIEADPTGDAAREVLIELDEGISTAYRQLREVLTAFRLQLQGTGFGDAVNAAVDAFRNRTGMPVSLTNTLLGVEISTNDQVHFIQILREALSNIEKHARATQAAVRIETAGAGGCILTVTDNGIGIPEHAEKARHFGLGIMKERAEALGATIEVVRRPEGGTVVRVEKKPGLKPQAAQ</sequence>
<evidence type="ECO:0000256" key="7">
    <source>
        <dbReference type="ARBA" id="ARBA00022692"/>
    </source>
</evidence>
<dbReference type="InterPro" id="IPR029095">
    <property type="entry name" value="NarX-like_N"/>
</dbReference>